<feature type="binding site" evidence="13">
    <location>
        <position position="35"/>
    </location>
    <ligand>
        <name>substrate</name>
    </ligand>
</feature>
<evidence type="ECO:0000256" key="12">
    <source>
        <dbReference type="ARBA" id="ARBA00023152"/>
    </source>
</evidence>
<evidence type="ECO:0000256" key="11">
    <source>
        <dbReference type="ARBA" id="ARBA00022840"/>
    </source>
</evidence>
<evidence type="ECO:0000313" key="18">
    <source>
        <dbReference type="Proteomes" id="UP000011744"/>
    </source>
</evidence>
<dbReference type="SUPFAM" id="SSF53748">
    <property type="entry name" value="Phosphoglycerate kinase"/>
    <property type="match status" value="1"/>
</dbReference>
<feature type="binding site" evidence="14">
    <location>
        <position position="149"/>
    </location>
    <ligand>
        <name>(2R)-3-phosphoglycerate</name>
        <dbReference type="ChEBI" id="CHEBI:58272"/>
    </ligand>
</feature>
<protein>
    <recommendedName>
        <fullName evidence="6 13">Phosphoglycerate kinase</fullName>
        <ecNumber evidence="5 13">2.7.2.3</ecNumber>
    </recommendedName>
</protein>
<feature type="binding site" evidence="13 15">
    <location>
        <begin position="351"/>
        <end position="354"/>
    </location>
    <ligand>
        <name>ATP</name>
        <dbReference type="ChEBI" id="CHEBI:30616"/>
    </ligand>
</feature>
<evidence type="ECO:0000256" key="8">
    <source>
        <dbReference type="ARBA" id="ARBA00022679"/>
    </source>
</evidence>
<dbReference type="FunFam" id="3.40.50.1260:FF:000031">
    <property type="entry name" value="Phosphoglycerate kinase 1"/>
    <property type="match status" value="1"/>
</dbReference>
<gene>
    <name evidence="13 17" type="primary">pgk</name>
    <name evidence="17" type="ORF">H261_04455</name>
</gene>
<evidence type="ECO:0000256" key="4">
    <source>
        <dbReference type="ARBA" id="ARBA00011245"/>
    </source>
</evidence>
<dbReference type="GO" id="GO:0043531">
    <property type="term" value="F:ADP binding"/>
    <property type="evidence" value="ECO:0007669"/>
    <property type="project" value="TreeGrafter"/>
</dbReference>
<organism evidence="17 18">
    <name type="scientific">Paramagnetospirillum caucaseum</name>
    <dbReference type="NCBI Taxonomy" id="1244869"/>
    <lineage>
        <taxon>Bacteria</taxon>
        <taxon>Pseudomonadati</taxon>
        <taxon>Pseudomonadota</taxon>
        <taxon>Alphaproteobacteria</taxon>
        <taxon>Rhodospirillales</taxon>
        <taxon>Magnetospirillaceae</taxon>
        <taxon>Paramagnetospirillum</taxon>
    </lineage>
</organism>
<feature type="binding site" evidence="14">
    <location>
        <position position="116"/>
    </location>
    <ligand>
        <name>(2R)-3-phosphoglycerate</name>
        <dbReference type="ChEBI" id="CHEBI:58272"/>
    </ligand>
</feature>
<feature type="binding site" evidence="13 14">
    <location>
        <begin position="58"/>
        <end position="61"/>
    </location>
    <ligand>
        <name>substrate</name>
    </ligand>
</feature>
<dbReference type="EC" id="2.7.2.3" evidence="5 13"/>
<feature type="binding site" evidence="14">
    <location>
        <position position="35"/>
    </location>
    <ligand>
        <name>(2R)-3-phosphoglycerate</name>
        <dbReference type="ChEBI" id="CHEBI:58272"/>
    </ligand>
</feature>
<comment type="catalytic activity">
    <reaction evidence="1 13 16">
        <text>(2R)-3-phosphoglycerate + ATP = (2R)-3-phospho-glyceroyl phosphate + ADP</text>
        <dbReference type="Rhea" id="RHEA:14801"/>
        <dbReference type="ChEBI" id="CHEBI:30616"/>
        <dbReference type="ChEBI" id="CHEBI:57604"/>
        <dbReference type="ChEBI" id="CHEBI:58272"/>
        <dbReference type="ChEBI" id="CHEBI:456216"/>
        <dbReference type="EC" id="2.7.2.3"/>
    </reaction>
</comment>
<feature type="binding site" evidence="13">
    <location>
        <position position="116"/>
    </location>
    <ligand>
        <name>substrate</name>
    </ligand>
</feature>
<dbReference type="OrthoDB" id="9808460at2"/>
<evidence type="ECO:0000256" key="5">
    <source>
        <dbReference type="ARBA" id="ARBA00013061"/>
    </source>
</evidence>
<dbReference type="FunFam" id="3.40.50.1260:FF:000006">
    <property type="entry name" value="Phosphoglycerate kinase"/>
    <property type="match status" value="1"/>
</dbReference>
<dbReference type="PIRSF" id="PIRSF000724">
    <property type="entry name" value="Pgk"/>
    <property type="match status" value="1"/>
</dbReference>
<dbReference type="eggNOG" id="COG0126">
    <property type="taxonomic scope" value="Bacteria"/>
</dbReference>
<dbReference type="PRINTS" id="PR00477">
    <property type="entry name" value="PHGLYCKINASE"/>
</dbReference>
<keyword evidence="8 13" id="KW-0808">Transferase</keyword>
<keyword evidence="18" id="KW-1185">Reference proteome</keyword>
<feature type="binding site" evidence="13">
    <location>
        <position position="149"/>
    </location>
    <ligand>
        <name>substrate</name>
    </ligand>
</feature>
<comment type="caution">
    <text evidence="17">The sequence shown here is derived from an EMBL/GenBank/DDBJ whole genome shotgun (WGS) entry which is preliminary data.</text>
</comment>
<keyword evidence="11 13" id="KW-0067">ATP-binding</keyword>
<comment type="similarity">
    <text evidence="3 13 16">Belongs to the phosphoglycerate kinase family.</text>
</comment>
<reference evidence="17 18" key="1">
    <citation type="journal article" date="2014" name="Genome Announc.">
        <title>Draft Genome Sequence of Magnetospirillum sp. Strain SO-1, a Freshwater Magnetotactic Bacterium Isolated from the Ol'khovka River, Russia.</title>
        <authorList>
            <person name="Grouzdev D.S."/>
            <person name="Dziuba M.V."/>
            <person name="Sukhacheva M.S."/>
            <person name="Mardanov A.V."/>
            <person name="Beletskiy A.V."/>
            <person name="Kuznetsov B.B."/>
            <person name="Skryabin K.G."/>
        </authorList>
    </citation>
    <scope>NUCLEOTIDE SEQUENCE [LARGE SCALE GENOMIC DNA]</scope>
    <source>
        <strain evidence="17 18">SO-1</strain>
    </source>
</reference>
<dbReference type="PANTHER" id="PTHR11406:SF23">
    <property type="entry name" value="PHOSPHOGLYCERATE KINASE 1, CHLOROPLASTIC-RELATED"/>
    <property type="match status" value="1"/>
</dbReference>
<dbReference type="Proteomes" id="UP000011744">
    <property type="component" value="Unassembled WGS sequence"/>
</dbReference>
<dbReference type="Gene3D" id="3.40.50.1260">
    <property type="entry name" value="Phosphoglycerate kinase, N-terminal domain"/>
    <property type="match status" value="2"/>
</dbReference>
<evidence type="ECO:0000256" key="10">
    <source>
        <dbReference type="ARBA" id="ARBA00022777"/>
    </source>
</evidence>
<evidence type="ECO:0000256" key="14">
    <source>
        <dbReference type="PIRSR" id="PIRSR000724-1"/>
    </source>
</evidence>
<dbReference type="GO" id="GO:0006094">
    <property type="term" value="P:gluconeogenesis"/>
    <property type="evidence" value="ECO:0007669"/>
    <property type="project" value="TreeGrafter"/>
</dbReference>
<evidence type="ECO:0000256" key="2">
    <source>
        <dbReference type="ARBA" id="ARBA00004838"/>
    </source>
</evidence>
<comment type="subcellular location">
    <subcellularLocation>
        <location evidence="13">Cytoplasm</location>
    </subcellularLocation>
</comment>
<accession>M3AF22</accession>
<dbReference type="InterPro" id="IPR015911">
    <property type="entry name" value="Phosphoglycerate_kinase_CS"/>
</dbReference>
<evidence type="ECO:0000256" key="16">
    <source>
        <dbReference type="RuleBase" id="RU000532"/>
    </source>
</evidence>
<evidence type="ECO:0000256" key="9">
    <source>
        <dbReference type="ARBA" id="ARBA00022741"/>
    </source>
</evidence>
<feature type="binding site" evidence="13 15">
    <location>
        <position position="199"/>
    </location>
    <ligand>
        <name>ATP</name>
        <dbReference type="ChEBI" id="CHEBI:30616"/>
    </ligand>
</feature>
<comment type="subunit">
    <text evidence="4 13">Monomer.</text>
</comment>
<dbReference type="GO" id="GO:0006096">
    <property type="term" value="P:glycolytic process"/>
    <property type="evidence" value="ECO:0007669"/>
    <property type="project" value="UniProtKB-UniRule"/>
</dbReference>
<dbReference type="EMBL" id="AONQ01000008">
    <property type="protein sequence ID" value="EME71159.1"/>
    <property type="molecule type" value="Genomic_DNA"/>
</dbReference>
<dbReference type="GO" id="GO:0005524">
    <property type="term" value="F:ATP binding"/>
    <property type="evidence" value="ECO:0007669"/>
    <property type="project" value="UniProtKB-KW"/>
</dbReference>
<comment type="pathway">
    <text evidence="2 13">Carbohydrate degradation; glycolysis; pyruvate from D-glyceraldehyde 3-phosphate: step 2/5.</text>
</comment>
<feature type="binding site" evidence="13 14">
    <location>
        <begin position="20"/>
        <end position="22"/>
    </location>
    <ligand>
        <name>substrate</name>
    </ligand>
</feature>
<dbReference type="PROSITE" id="PS00111">
    <property type="entry name" value="PGLYCERATE_KINASE"/>
    <property type="match status" value="1"/>
</dbReference>
<dbReference type="STRING" id="1244869.H261_04455"/>
<dbReference type="AlphaFoldDB" id="M3AF22"/>
<evidence type="ECO:0000256" key="3">
    <source>
        <dbReference type="ARBA" id="ARBA00008982"/>
    </source>
</evidence>
<sequence>MFRTIDKLDVKGKRVLVRADLNVPAKDGKVTDTTRIDRSAATLIQLAAKGARVIVLTHFGRPKGREDKYSQKLLVEPLARAVGKTVAWADDCIGPEAEKLIAAMKDGDIALLENVRFHPEEEKNDPAFAKALAALGDFYINDAFSTAHRAHASTEGLAHLLPAAAGRLMQAELEALGKALEMPEKPVAAIVGGAKVSTKLDLLGNLVAKVDYLIIGGGMANTFLFAQGKQVGKSLCEKDLAGTAREIIKKAEAAKCRIILPTDVVVAGEFAENAANAVVGVDAVPEDKMILDAGPASAEAVARLLEGCKTLVWNGPLGAFEIAPFDKATNAVAQAAAALTAKGGLLTVGGGGDTVSALAKAGVEDKFSYISTAGGAFLEWLEGKELPGVAALHVQPDQVRGSGCGCGAGGVGGCG</sequence>
<dbReference type="InterPro" id="IPR001576">
    <property type="entry name" value="Phosphoglycerate_kinase"/>
</dbReference>
<evidence type="ECO:0000256" key="6">
    <source>
        <dbReference type="ARBA" id="ARBA00016471"/>
    </source>
</evidence>
<evidence type="ECO:0000313" key="17">
    <source>
        <dbReference type="EMBL" id="EME71159.1"/>
    </source>
</evidence>
<dbReference type="InterPro" id="IPR015824">
    <property type="entry name" value="Phosphoglycerate_kinase_N"/>
</dbReference>
<dbReference type="HAMAP" id="MF_00145">
    <property type="entry name" value="Phosphoglyc_kinase"/>
    <property type="match status" value="1"/>
</dbReference>
<keyword evidence="7 13" id="KW-0963">Cytoplasm</keyword>
<keyword evidence="12 13" id="KW-0324">Glycolysis</keyword>
<dbReference type="PANTHER" id="PTHR11406">
    <property type="entry name" value="PHOSPHOGLYCERATE KINASE"/>
    <property type="match status" value="1"/>
</dbReference>
<name>M3AF22_9PROT</name>
<comment type="caution">
    <text evidence="13">Lacks conserved residue(s) required for the propagation of feature annotation.</text>
</comment>
<dbReference type="GO" id="GO:0005829">
    <property type="term" value="C:cytosol"/>
    <property type="evidence" value="ECO:0007669"/>
    <property type="project" value="TreeGrafter"/>
</dbReference>
<feature type="binding site" evidence="13 15">
    <location>
        <position position="321"/>
    </location>
    <ligand>
        <name>ATP</name>
        <dbReference type="ChEBI" id="CHEBI:30616"/>
    </ligand>
</feature>
<evidence type="ECO:0000256" key="7">
    <source>
        <dbReference type="ARBA" id="ARBA00022490"/>
    </source>
</evidence>
<dbReference type="RefSeq" id="WP_008614780.1">
    <property type="nucleotide sequence ID" value="NZ_AONQ01000008.1"/>
</dbReference>
<dbReference type="Pfam" id="PF00162">
    <property type="entry name" value="PGK"/>
    <property type="match status" value="1"/>
</dbReference>
<evidence type="ECO:0000256" key="1">
    <source>
        <dbReference type="ARBA" id="ARBA00000642"/>
    </source>
</evidence>
<dbReference type="UniPathway" id="UPA00109">
    <property type="reaction ID" value="UER00185"/>
</dbReference>
<proteinExistence type="inferred from homology"/>
<keyword evidence="10 13" id="KW-0418">Kinase</keyword>
<evidence type="ECO:0000256" key="15">
    <source>
        <dbReference type="PIRSR" id="PIRSR000724-2"/>
    </source>
</evidence>
<dbReference type="GO" id="GO:0004618">
    <property type="term" value="F:phosphoglycerate kinase activity"/>
    <property type="evidence" value="ECO:0007669"/>
    <property type="project" value="UniProtKB-UniRule"/>
</dbReference>
<dbReference type="PATRIC" id="fig|1244869.3.peg.896"/>
<evidence type="ECO:0000256" key="13">
    <source>
        <dbReference type="HAMAP-Rule" id="MF_00145"/>
    </source>
</evidence>
<dbReference type="InterPro" id="IPR036043">
    <property type="entry name" value="Phosphoglycerate_kinase_sf"/>
</dbReference>
<keyword evidence="9 13" id="KW-0547">Nucleotide-binding</keyword>